<evidence type="ECO:0000256" key="1">
    <source>
        <dbReference type="SAM" id="MobiDB-lite"/>
    </source>
</evidence>
<dbReference type="CDD" id="cd22160">
    <property type="entry name" value="F-box_AtFBL13-like"/>
    <property type="match status" value="1"/>
</dbReference>
<name>K4AMV6_SETIT</name>
<feature type="compositionally biased region" description="Basic and acidic residues" evidence="1">
    <location>
        <begin position="1"/>
        <end position="13"/>
    </location>
</feature>
<dbReference type="Gene3D" id="1.20.1280.50">
    <property type="match status" value="1"/>
</dbReference>
<feature type="region of interest" description="Disordered" evidence="1">
    <location>
        <begin position="1"/>
        <end position="29"/>
    </location>
</feature>
<reference evidence="3" key="2">
    <citation type="submission" date="2018-08" db="UniProtKB">
        <authorList>
            <consortium name="EnsemblPlants"/>
        </authorList>
    </citation>
    <scope>IDENTIFICATION</scope>
    <source>
        <strain evidence="3">Yugu1</strain>
    </source>
</reference>
<evidence type="ECO:0000313" key="4">
    <source>
        <dbReference type="Proteomes" id="UP000004995"/>
    </source>
</evidence>
<sequence length="206" mass="21704">SADKNGAQRESQHRTATRSTRGAEGSNLRGCELGDDLGALGDGVFGVWRVRWGTTRRRTEVRIKAEQGGCHAAAASAAADHHGGDAGTDGESRALSMGAEMVNPAMDLMYDLLGTFLPSPPVSATASLSADSSAPGGGSEDSLSALPDQIHRNVVSRLPAKDVARTAILSSRWRPLWRSSSFWSTPSSSNRPAPRTHPCAREAQAQ</sequence>
<dbReference type="InterPro" id="IPR036047">
    <property type="entry name" value="F-box-like_dom_sf"/>
</dbReference>
<dbReference type="PANTHER" id="PTHR34223:SF51">
    <property type="entry name" value="OS06G0556300 PROTEIN"/>
    <property type="match status" value="1"/>
</dbReference>
<protein>
    <recommendedName>
        <fullName evidence="2">F-box domain-containing protein</fullName>
    </recommendedName>
</protein>
<proteinExistence type="predicted"/>
<dbReference type="SUPFAM" id="SSF81383">
    <property type="entry name" value="F-box domain"/>
    <property type="match status" value="1"/>
</dbReference>
<organism evidence="3 4">
    <name type="scientific">Setaria italica</name>
    <name type="common">Foxtail millet</name>
    <name type="synonym">Panicum italicum</name>
    <dbReference type="NCBI Taxonomy" id="4555"/>
    <lineage>
        <taxon>Eukaryota</taxon>
        <taxon>Viridiplantae</taxon>
        <taxon>Streptophyta</taxon>
        <taxon>Embryophyta</taxon>
        <taxon>Tracheophyta</taxon>
        <taxon>Spermatophyta</taxon>
        <taxon>Magnoliopsida</taxon>
        <taxon>Liliopsida</taxon>
        <taxon>Poales</taxon>
        <taxon>Poaceae</taxon>
        <taxon>PACMAD clade</taxon>
        <taxon>Panicoideae</taxon>
        <taxon>Panicodae</taxon>
        <taxon>Paniceae</taxon>
        <taxon>Cenchrinae</taxon>
        <taxon>Setaria</taxon>
    </lineage>
</organism>
<evidence type="ECO:0000313" key="3">
    <source>
        <dbReference type="EnsemblPlants" id="KQK91466"/>
    </source>
</evidence>
<dbReference type="InterPro" id="IPR053197">
    <property type="entry name" value="F-box_SCFL_complex_component"/>
</dbReference>
<feature type="region of interest" description="Disordered" evidence="1">
    <location>
        <begin position="123"/>
        <end position="144"/>
    </location>
</feature>
<dbReference type="InParanoid" id="K4AMV6"/>
<dbReference type="PROSITE" id="PS50181">
    <property type="entry name" value="FBOX"/>
    <property type="match status" value="1"/>
</dbReference>
<reference evidence="4" key="1">
    <citation type="journal article" date="2012" name="Nat. Biotechnol.">
        <title>Reference genome sequence of the model plant Setaria.</title>
        <authorList>
            <person name="Bennetzen J.L."/>
            <person name="Schmutz J."/>
            <person name="Wang H."/>
            <person name="Percifield R."/>
            <person name="Hawkins J."/>
            <person name="Pontaroli A.C."/>
            <person name="Estep M."/>
            <person name="Feng L."/>
            <person name="Vaughn J.N."/>
            <person name="Grimwood J."/>
            <person name="Jenkins J."/>
            <person name="Barry K."/>
            <person name="Lindquist E."/>
            <person name="Hellsten U."/>
            <person name="Deshpande S."/>
            <person name="Wang X."/>
            <person name="Wu X."/>
            <person name="Mitros T."/>
            <person name="Triplett J."/>
            <person name="Yang X."/>
            <person name="Ye C.Y."/>
            <person name="Mauro-Herrera M."/>
            <person name="Wang L."/>
            <person name="Li P."/>
            <person name="Sharma M."/>
            <person name="Sharma R."/>
            <person name="Ronald P.C."/>
            <person name="Panaud O."/>
            <person name="Kellogg E.A."/>
            <person name="Brutnell T.P."/>
            <person name="Doust A.N."/>
            <person name="Tuskan G.A."/>
            <person name="Rokhsar D."/>
            <person name="Devos K.M."/>
        </authorList>
    </citation>
    <scope>NUCLEOTIDE SEQUENCE [LARGE SCALE GENOMIC DNA]</scope>
    <source>
        <strain evidence="4">cv. Yugu1</strain>
    </source>
</reference>
<dbReference type="Pfam" id="PF00646">
    <property type="entry name" value="F-box"/>
    <property type="match status" value="1"/>
</dbReference>
<keyword evidence="4" id="KW-1185">Reference proteome</keyword>
<dbReference type="InterPro" id="IPR053781">
    <property type="entry name" value="F-box_AtFBL13-like"/>
</dbReference>
<dbReference type="EnsemblPlants" id="KQK91466">
    <property type="protein sequence ID" value="KQK91466"/>
    <property type="gene ID" value="SETIT_040252mg"/>
</dbReference>
<dbReference type="AlphaFoldDB" id="K4AMV6"/>
<evidence type="ECO:0000259" key="2">
    <source>
        <dbReference type="PROSITE" id="PS50181"/>
    </source>
</evidence>
<dbReference type="PANTHER" id="PTHR34223">
    <property type="entry name" value="OS11G0201299 PROTEIN"/>
    <property type="match status" value="1"/>
</dbReference>
<dbReference type="EMBL" id="AGNK02006044">
    <property type="status" value="NOT_ANNOTATED_CDS"/>
    <property type="molecule type" value="Genomic_DNA"/>
</dbReference>
<dbReference type="HOGENOM" id="CLU_1334921_0_0_1"/>
<accession>K4AMV6</accession>
<feature type="compositionally biased region" description="Low complexity" evidence="1">
    <location>
        <begin position="123"/>
        <end position="134"/>
    </location>
</feature>
<feature type="region of interest" description="Disordered" evidence="1">
    <location>
        <begin position="181"/>
        <end position="206"/>
    </location>
</feature>
<dbReference type="Proteomes" id="UP000004995">
    <property type="component" value="Unassembled WGS sequence"/>
</dbReference>
<dbReference type="Gramene" id="KQK91466">
    <property type="protein sequence ID" value="KQK91466"/>
    <property type="gene ID" value="SETIT_040252mg"/>
</dbReference>
<dbReference type="InterPro" id="IPR001810">
    <property type="entry name" value="F-box_dom"/>
</dbReference>
<feature type="domain" description="F-box" evidence="2">
    <location>
        <begin position="140"/>
        <end position="186"/>
    </location>
</feature>